<keyword evidence="4" id="KW-1185">Reference proteome</keyword>
<dbReference type="RefSeq" id="WP_140019565.1">
    <property type="nucleotide sequence ID" value="NZ_JACIEX010000002.1"/>
</dbReference>
<dbReference type="OrthoDB" id="7774794at2"/>
<reference evidence="1 4" key="3">
    <citation type="submission" date="2020-08" db="EMBL/GenBank/DDBJ databases">
        <title>Genomic Encyclopedia of Type Strains, Phase IV (KMG-IV): sequencing the most valuable type-strain genomes for metagenomic binning, comparative biology and taxonomic classification.</title>
        <authorList>
            <person name="Goeker M."/>
        </authorList>
    </citation>
    <scope>NUCLEOTIDE SEQUENCE [LARGE SCALE GENOMIC DNA]</scope>
    <source>
        <strain evidence="1 4">DSM 23868</strain>
    </source>
</reference>
<comment type="caution">
    <text evidence="2">The sequence shown here is derived from an EMBL/GenBank/DDBJ whole genome shotgun (WGS) entry which is preliminary data.</text>
</comment>
<name>A0A5C5CTC3_9HYPH</name>
<reference evidence="2 3" key="1">
    <citation type="journal article" date="2011" name="Int. J. Syst. Evol. Microbiol.">
        <title>Ochrobactrum pecoris sp. nov., isolated from farm animals.</title>
        <authorList>
            <person name="Kampfer P."/>
            <person name="Huber B."/>
            <person name="Busse H.J."/>
            <person name="Scholz H.C."/>
            <person name="Tomaso H."/>
            <person name="Hotzel H."/>
            <person name="Melzer F."/>
        </authorList>
    </citation>
    <scope>NUCLEOTIDE SEQUENCE [LARGE SCALE GENOMIC DNA]</scope>
    <source>
        <strain evidence="2 3">08RB2639</strain>
    </source>
</reference>
<reference evidence="2" key="2">
    <citation type="submission" date="2019-06" db="EMBL/GenBank/DDBJ databases">
        <authorList>
            <person name="Hu M."/>
        </authorList>
    </citation>
    <scope>NUCLEOTIDE SEQUENCE</scope>
    <source>
        <strain evidence="2">08RB2639</strain>
    </source>
</reference>
<dbReference type="EMBL" id="JACIEX010000002">
    <property type="protein sequence ID" value="MBB4092600.1"/>
    <property type="molecule type" value="Genomic_DNA"/>
</dbReference>
<dbReference type="AlphaFoldDB" id="A0A5C5CTC3"/>
<proteinExistence type="predicted"/>
<evidence type="ECO:0000313" key="3">
    <source>
        <dbReference type="Proteomes" id="UP000313390"/>
    </source>
</evidence>
<gene>
    <name evidence="2" type="ORF">FIB18_04125</name>
    <name evidence="1" type="ORF">GGQ79_001085</name>
</gene>
<protein>
    <submittedName>
        <fullName evidence="2">Uncharacterized protein</fullName>
    </submittedName>
</protein>
<evidence type="ECO:0000313" key="4">
    <source>
        <dbReference type="Proteomes" id="UP000553980"/>
    </source>
</evidence>
<evidence type="ECO:0000313" key="1">
    <source>
        <dbReference type="EMBL" id="MBB4092600.1"/>
    </source>
</evidence>
<sequence>MFGPKQPGDYPDREIDCQEAISQGLADLVEQQVAAGATEAEATAALSGANVVGVRELIQDAVDAGWSEEEAATAIRVVSEGLHHGATGTDPNE</sequence>
<accession>A0A5C5CTC3</accession>
<dbReference type="Proteomes" id="UP000313390">
    <property type="component" value="Unassembled WGS sequence"/>
</dbReference>
<dbReference type="Proteomes" id="UP000553980">
    <property type="component" value="Unassembled WGS sequence"/>
</dbReference>
<evidence type="ECO:0000313" key="2">
    <source>
        <dbReference type="EMBL" id="TNV14425.1"/>
    </source>
</evidence>
<organism evidence="2 3">
    <name type="scientific">Brucella pecoris</name>
    <dbReference type="NCBI Taxonomy" id="867683"/>
    <lineage>
        <taxon>Bacteria</taxon>
        <taxon>Pseudomonadati</taxon>
        <taxon>Pseudomonadota</taxon>
        <taxon>Alphaproteobacteria</taxon>
        <taxon>Hyphomicrobiales</taxon>
        <taxon>Brucellaceae</taxon>
        <taxon>Brucella/Ochrobactrum group</taxon>
        <taxon>Brucella</taxon>
    </lineage>
</organism>
<dbReference type="EMBL" id="VEWK01000002">
    <property type="protein sequence ID" value="TNV14425.1"/>
    <property type="molecule type" value="Genomic_DNA"/>
</dbReference>